<reference evidence="3" key="2">
    <citation type="journal article" date="2017" name="J. Anim. Genet.">
        <title>Multiple reference genome sequences of hot pepper reveal the massive evolution of plant disease resistance genes by retroduplication.</title>
        <authorList>
            <person name="Kim S."/>
            <person name="Park J."/>
            <person name="Yeom S.-I."/>
            <person name="Kim Y.-M."/>
            <person name="Seo E."/>
            <person name="Kim K.-T."/>
            <person name="Kim M.-S."/>
            <person name="Lee J.M."/>
            <person name="Cheong K."/>
            <person name="Shin H.-S."/>
            <person name="Kim S.-B."/>
            <person name="Han K."/>
            <person name="Lee J."/>
            <person name="Park M."/>
            <person name="Lee H.-A."/>
            <person name="Lee H.-Y."/>
            <person name="Lee Y."/>
            <person name="Oh S."/>
            <person name="Lee J.H."/>
            <person name="Choi E."/>
            <person name="Choi E."/>
            <person name="Lee S.E."/>
            <person name="Jeon J."/>
            <person name="Kim H."/>
            <person name="Choi G."/>
            <person name="Song H."/>
            <person name="Lee J."/>
            <person name="Lee S.-C."/>
            <person name="Kwon J.-K."/>
            <person name="Lee H.-Y."/>
            <person name="Koo N."/>
            <person name="Hong Y."/>
            <person name="Kim R.W."/>
            <person name="Kang W.-H."/>
            <person name="Huh J.H."/>
            <person name="Kang B.-C."/>
            <person name="Yang T.-J."/>
            <person name="Lee Y.-H."/>
            <person name="Bennetzen J.L."/>
            <person name="Choi D."/>
        </authorList>
    </citation>
    <scope>NUCLEOTIDE SEQUENCE [LARGE SCALE GENOMIC DNA]</scope>
    <source>
        <strain evidence="3">cv. PBC81</strain>
    </source>
</reference>
<keyword evidence="1" id="KW-0472">Membrane</keyword>
<protein>
    <submittedName>
        <fullName evidence="2">Uncharacterized protein</fullName>
    </submittedName>
</protein>
<evidence type="ECO:0000313" key="2">
    <source>
        <dbReference type="EMBL" id="PHT53048.1"/>
    </source>
</evidence>
<sequence length="102" mass="11376">MGISLIIAGQNSSLSISMLANLAFFLTFMKLILTDISSIFIDRRSGELIQLDAAYLDAVLVSRSEGKEQDIGDSESDRTFLRSNGYRSWPDEKRVELILSLT</sequence>
<proteinExistence type="predicted"/>
<organism evidence="2 3">
    <name type="scientific">Capsicum baccatum</name>
    <name type="common">Peruvian pepper</name>
    <dbReference type="NCBI Taxonomy" id="33114"/>
    <lineage>
        <taxon>Eukaryota</taxon>
        <taxon>Viridiplantae</taxon>
        <taxon>Streptophyta</taxon>
        <taxon>Embryophyta</taxon>
        <taxon>Tracheophyta</taxon>
        <taxon>Spermatophyta</taxon>
        <taxon>Magnoliopsida</taxon>
        <taxon>eudicotyledons</taxon>
        <taxon>Gunneridae</taxon>
        <taxon>Pentapetalae</taxon>
        <taxon>asterids</taxon>
        <taxon>lamiids</taxon>
        <taxon>Solanales</taxon>
        <taxon>Solanaceae</taxon>
        <taxon>Solanoideae</taxon>
        <taxon>Capsiceae</taxon>
        <taxon>Capsicum</taxon>
    </lineage>
</organism>
<gene>
    <name evidence="2" type="ORF">CQW23_07510</name>
</gene>
<dbReference type="STRING" id="33114.A0A2G2X6D3"/>
<name>A0A2G2X6D3_CAPBA</name>
<evidence type="ECO:0000256" key="1">
    <source>
        <dbReference type="SAM" id="Phobius"/>
    </source>
</evidence>
<feature type="transmembrane region" description="Helical" evidence="1">
    <location>
        <begin position="12"/>
        <end position="33"/>
    </location>
</feature>
<dbReference type="EMBL" id="MLFT02000003">
    <property type="protein sequence ID" value="PHT53048.1"/>
    <property type="molecule type" value="Genomic_DNA"/>
</dbReference>
<keyword evidence="1" id="KW-1133">Transmembrane helix</keyword>
<evidence type="ECO:0000313" key="3">
    <source>
        <dbReference type="Proteomes" id="UP000224567"/>
    </source>
</evidence>
<dbReference type="AlphaFoldDB" id="A0A2G2X6D3"/>
<keyword evidence="1" id="KW-0812">Transmembrane</keyword>
<keyword evidence="3" id="KW-1185">Reference proteome</keyword>
<accession>A0A2G2X6D3</accession>
<dbReference type="Proteomes" id="UP000224567">
    <property type="component" value="Unassembled WGS sequence"/>
</dbReference>
<comment type="caution">
    <text evidence="2">The sequence shown here is derived from an EMBL/GenBank/DDBJ whole genome shotgun (WGS) entry which is preliminary data.</text>
</comment>
<dbReference type="OrthoDB" id="1286443at2759"/>
<reference evidence="2 3" key="1">
    <citation type="journal article" date="2017" name="Genome Biol.">
        <title>New reference genome sequences of hot pepper reveal the massive evolution of plant disease-resistance genes by retroduplication.</title>
        <authorList>
            <person name="Kim S."/>
            <person name="Park J."/>
            <person name="Yeom S.I."/>
            <person name="Kim Y.M."/>
            <person name="Seo E."/>
            <person name="Kim K.T."/>
            <person name="Kim M.S."/>
            <person name="Lee J.M."/>
            <person name="Cheong K."/>
            <person name="Shin H.S."/>
            <person name="Kim S.B."/>
            <person name="Han K."/>
            <person name="Lee J."/>
            <person name="Park M."/>
            <person name="Lee H.A."/>
            <person name="Lee H.Y."/>
            <person name="Lee Y."/>
            <person name="Oh S."/>
            <person name="Lee J.H."/>
            <person name="Choi E."/>
            <person name="Choi E."/>
            <person name="Lee S.E."/>
            <person name="Jeon J."/>
            <person name="Kim H."/>
            <person name="Choi G."/>
            <person name="Song H."/>
            <person name="Lee J."/>
            <person name="Lee S.C."/>
            <person name="Kwon J.K."/>
            <person name="Lee H.Y."/>
            <person name="Koo N."/>
            <person name="Hong Y."/>
            <person name="Kim R.W."/>
            <person name="Kang W.H."/>
            <person name="Huh J.H."/>
            <person name="Kang B.C."/>
            <person name="Yang T.J."/>
            <person name="Lee Y.H."/>
            <person name="Bennetzen J.L."/>
            <person name="Choi D."/>
        </authorList>
    </citation>
    <scope>NUCLEOTIDE SEQUENCE [LARGE SCALE GENOMIC DNA]</scope>
    <source>
        <strain evidence="3">cv. PBC81</strain>
    </source>
</reference>